<dbReference type="Pfam" id="PF14772">
    <property type="entry name" value="NYD-SP28"/>
    <property type="match status" value="1"/>
</dbReference>
<comment type="subcellular location">
    <subcellularLocation>
        <location evidence="1">Cytoplasm</location>
        <location evidence="1">Cytoskeleton</location>
        <location evidence="1">Flagellum axoneme</location>
    </subcellularLocation>
    <subcellularLocation>
        <location evidence="8">Cytoplasm</location>
        <location evidence="8">Cytoskeleton</location>
        <location evidence="8">Flagellum basal body</location>
    </subcellularLocation>
</comment>
<dbReference type="GO" id="GO:0003352">
    <property type="term" value="P:regulation of cilium movement"/>
    <property type="evidence" value="ECO:0007669"/>
    <property type="project" value="TreeGrafter"/>
</dbReference>
<dbReference type="GeneTree" id="ENSGT00940000153804"/>
<evidence type="ECO:0000256" key="3">
    <source>
        <dbReference type="ARBA" id="ARBA00022846"/>
    </source>
</evidence>
<dbReference type="GO" id="GO:0060285">
    <property type="term" value="P:cilium-dependent cell motility"/>
    <property type="evidence" value="ECO:0007669"/>
    <property type="project" value="TreeGrafter"/>
</dbReference>
<dbReference type="InterPro" id="IPR039750">
    <property type="entry name" value="DRC1/DRC2"/>
</dbReference>
<keyword evidence="4 13" id="KW-0175">Coiled coil</keyword>
<comment type="similarity">
    <text evidence="9">Belongs to the DRC2 family.</text>
</comment>
<keyword evidence="6" id="KW-0206">Cytoskeleton</keyword>
<dbReference type="GO" id="GO:0005858">
    <property type="term" value="C:axonemal dynein complex"/>
    <property type="evidence" value="ECO:0007669"/>
    <property type="project" value="InterPro"/>
</dbReference>
<evidence type="ECO:0000256" key="2">
    <source>
        <dbReference type="ARBA" id="ARBA00022490"/>
    </source>
</evidence>
<protein>
    <recommendedName>
        <fullName evidence="10">Dynein regulatory complex subunit 2</fullName>
    </recommendedName>
    <alternativeName>
        <fullName evidence="11">Coiled-coil domain-containing protein 65</fullName>
    </alternativeName>
</protein>
<keyword evidence="16" id="KW-1185">Reference proteome</keyword>
<name>A0A668AVX3_9TELE</name>
<sequence length="450" mass="51678">MPKKAAKKGGGGKVSRLTEEERLLLLQQRAQAEEEQARRKEEMLNKFLKDKLQKEERNTVVNLLKVNQGWRSILRQTKSVELQRDVAELRQSFERTLDCKDSIIKSLCVLHDLSEADEQAMRARRSHLQCLERLQALHQHRLAELQQQWSSSLQQLSKDFNSDRWQVALQQQQCEYLQDVCCAMQQQHSALETEAQEEYQSSCDGIKNRVPFFHWHSFALTSALDLVCDMRAKLGFGQREAEVLAGGLAARRDEIAQGTRQLQTQITQNHLAARRRLAELCTRSTAATKRLQSIIAKGEKILRLAEMCRKLESQHEKVLPFFTSSLTAEEQSQVGQRALELPLNCVSLLQDMQNYADLERFWQRHNKVVLDVQNLKQDKKLLMAERQQLQALLQQHVNSFSVSKETPDHTSQTSRLLLVSKPSIATTMAAGRQGKRHTVIEAAHVKQYAL</sequence>
<dbReference type="FunCoup" id="A0A668AVX3">
    <property type="interactions" value="232"/>
</dbReference>
<reference evidence="15" key="3">
    <citation type="submission" date="2025-09" db="UniProtKB">
        <authorList>
            <consortium name="Ensembl"/>
        </authorList>
    </citation>
    <scope>IDENTIFICATION</scope>
</reference>
<comment type="function">
    <text evidence="12">Component of the nexin-dynein regulatory complex (N-DRC), a key regulator of ciliary/flagellar motility which maintains the alignment and integrity of the distal axoneme and regulates microtubule sliding in motile axonemes. Plays a critical role in the assembly of N-DRC and also stabilizes the assembly of multiple inner dynein arms and radial spokes. Coassembles with DRC1 to form a central scaffold needed for assembly of the N-DRC and its attachment to the outer doublet microtubules.</text>
</comment>
<evidence type="ECO:0000256" key="13">
    <source>
        <dbReference type="SAM" id="Coils"/>
    </source>
</evidence>
<evidence type="ECO:0000256" key="9">
    <source>
        <dbReference type="ARBA" id="ARBA00038424"/>
    </source>
</evidence>
<feature type="domain" description="Dynein regulatory complex protein 1/2 N-terminal" evidence="14">
    <location>
        <begin position="28"/>
        <end position="130"/>
    </location>
</feature>
<dbReference type="GO" id="GO:0070286">
    <property type="term" value="P:axonemal dynein complex assembly"/>
    <property type="evidence" value="ECO:0007669"/>
    <property type="project" value="InterPro"/>
</dbReference>
<dbReference type="InterPro" id="IPR039505">
    <property type="entry name" value="DRC1/2_N"/>
</dbReference>
<evidence type="ECO:0000256" key="10">
    <source>
        <dbReference type="ARBA" id="ARBA00040899"/>
    </source>
</evidence>
<dbReference type="Proteomes" id="UP000472263">
    <property type="component" value="Chromosome 16"/>
</dbReference>
<dbReference type="PANTHER" id="PTHR21625">
    <property type="entry name" value="NYD-SP28 PROTEIN"/>
    <property type="match status" value="1"/>
</dbReference>
<evidence type="ECO:0000256" key="1">
    <source>
        <dbReference type="ARBA" id="ARBA00004611"/>
    </source>
</evidence>
<keyword evidence="5" id="KW-0969">Cilium</keyword>
<evidence type="ECO:0000313" key="16">
    <source>
        <dbReference type="Proteomes" id="UP000472263"/>
    </source>
</evidence>
<dbReference type="InParanoid" id="A0A668AVX3"/>
<keyword evidence="7" id="KW-0966">Cell projection</keyword>
<evidence type="ECO:0000256" key="8">
    <source>
        <dbReference type="ARBA" id="ARBA00037841"/>
    </source>
</evidence>
<evidence type="ECO:0000256" key="6">
    <source>
        <dbReference type="ARBA" id="ARBA00023212"/>
    </source>
</evidence>
<proteinExistence type="inferred from homology"/>
<dbReference type="PANTHER" id="PTHR21625:SF0">
    <property type="entry name" value="DYNEIN REGULATORY COMPLEX SUBUNIT 2"/>
    <property type="match status" value="1"/>
</dbReference>
<evidence type="ECO:0000256" key="11">
    <source>
        <dbReference type="ARBA" id="ARBA00041517"/>
    </source>
</evidence>
<reference evidence="15" key="1">
    <citation type="submission" date="2019-06" db="EMBL/GenBank/DDBJ databases">
        <authorList>
            <consortium name="Wellcome Sanger Institute Data Sharing"/>
        </authorList>
    </citation>
    <scope>NUCLEOTIDE SEQUENCE [LARGE SCALE GENOMIC DNA]</scope>
</reference>
<keyword evidence="3" id="KW-0282">Flagellum</keyword>
<organism evidence="15 16">
    <name type="scientific">Myripristis murdjan</name>
    <name type="common">pinecone soldierfish</name>
    <dbReference type="NCBI Taxonomy" id="586833"/>
    <lineage>
        <taxon>Eukaryota</taxon>
        <taxon>Metazoa</taxon>
        <taxon>Chordata</taxon>
        <taxon>Craniata</taxon>
        <taxon>Vertebrata</taxon>
        <taxon>Euteleostomi</taxon>
        <taxon>Actinopterygii</taxon>
        <taxon>Neopterygii</taxon>
        <taxon>Teleostei</taxon>
        <taxon>Neoteleostei</taxon>
        <taxon>Acanthomorphata</taxon>
        <taxon>Holocentriformes</taxon>
        <taxon>Holocentridae</taxon>
        <taxon>Myripristis</taxon>
    </lineage>
</organism>
<accession>A0A668AVX3</accession>
<dbReference type="Ensembl" id="ENSMMDT00005051667.1">
    <property type="protein sequence ID" value="ENSMMDP00005050671.1"/>
    <property type="gene ID" value="ENSMMDG00005022965.1"/>
</dbReference>
<evidence type="ECO:0000313" key="15">
    <source>
        <dbReference type="Ensembl" id="ENSMMDP00005050671.1"/>
    </source>
</evidence>
<dbReference type="AlphaFoldDB" id="A0A668AVX3"/>
<feature type="coiled-coil region" evidence="13">
    <location>
        <begin position="16"/>
        <end position="58"/>
    </location>
</feature>
<evidence type="ECO:0000256" key="4">
    <source>
        <dbReference type="ARBA" id="ARBA00023054"/>
    </source>
</evidence>
<evidence type="ECO:0000256" key="5">
    <source>
        <dbReference type="ARBA" id="ARBA00023069"/>
    </source>
</evidence>
<keyword evidence="2" id="KW-0963">Cytoplasm</keyword>
<evidence type="ECO:0000256" key="12">
    <source>
        <dbReference type="ARBA" id="ARBA00045865"/>
    </source>
</evidence>
<evidence type="ECO:0000256" key="7">
    <source>
        <dbReference type="ARBA" id="ARBA00023273"/>
    </source>
</evidence>
<reference evidence="15" key="2">
    <citation type="submission" date="2025-08" db="UniProtKB">
        <authorList>
            <consortium name="Ensembl"/>
        </authorList>
    </citation>
    <scope>IDENTIFICATION</scope>
</reference>
<gene>
    <name evidence="15" type="primary">ccdc65</name>
</gene>
<evidence type="ECO:0000259" key="14">
    <source>
        <dbReference type="Pfam" id="PF14772"/>
    </source>
</evidence>